<dbReference type="InterPro" id="IPR006133">
    <property type="entry name" value="DNA-dir_DNA_pol_B_exonuc"/>
</dbReference>
<keyword evidence="8" id="KW-1194">Viral DNA replication</keyword>
<evidence type="ECO:0000256" key="6">
    <source>
        <dbReference type="ARBA" id="ARBA00022705"/>
    </source>
</evidence>
<dbReference type="GO" id="GO:0039686">
    <property type="term" value="P:bidirectional double-stranded viral DNA replication"/>
    <property type="evidence" value="ECO:0007669"/>
    <property type="project" value="UniProtKB-ARBA"/>
</dbReference>
<dbReference type="EMBL" id="LC333428">
    <property type="protein sequence ID" value="BBB06458.1"/>
    <property type="molecule type" value="Genomic_DNA"/>
</dbReference>
<evidence type="ECO:0000256" key="3">
    <source>
        <dbReference type="ARBA" id="ARBA00022562"/>
    </source>
</evidence>
<dbReference type="SUPFAM" id="SSF56672">
    <property type="entry name" value="DNA/RNA polymerases"/>
    <property type="match status" value="1"/>
</dbReference>
<feature type="domain" description="DNA-directed DNA polymerase family B exonuclease" evidence="13">
    <location>
        <begin position="225"/>
        <end position="457"/>
    </location>
</feature>
<dbReference type="PROSITE" id="PS00116">
    <property type="entry name" value="DNA_POLYMERASE_B"/>
    <property type="match status" value="1"/>
</dbReference>
<dbReference type="Gene3D" id="3.30.420.10">
    <property type="entry name" value="Ribonuclease H-like superfamily/Ribonuclease H"/>
    <property type="match status" value="1"/>
</dbReference>
<evidence type="ECO:0000256" key="4">
    <source>
        <dbReference type="ARBA" id="ARBA00022679"/>
    </source>
</evidence>
<dbReference type="GO" id="GO:0000166">
    <property type="term" value="F:nucleotide binding"/>
    <property type="evidence" value="ECO:0007669"/>
    <property type="project" value="InterPro"/>
</dbReference>
<protein>
    <recommendedName>
        <fullName evidence="11">DNA polymerase</fullName>
        <ecNumber evidence="11">2.7.7.7</ecNumber>
    </recommendedName>
</protein>
<dbReference type="InterPro" id="IPR042087">
    <property type="entry name" value="DNA_pol_B_thumb"/>
</dbReference>
<dbReference type="GO" id="GO:0003887">
    <property type="term" value="F:DNA-directed DNA polymerase activity"/>
    <property type="evidence" value="ECO:0007669"/>
    <property type="project" value="UniProtKB-KW"/>
</dbReference>
<dbReference type="GO" id="GO:0006261">
    <property type="term" value="P:DNA-templated DNA replication"/>
    <property type="evidence" value="ECO:0007669"/>
    <property type="project" value="TreeGrafter"/>
</dbReference>
<comment type="catalytic activity">
    <reaction evidence="10 11">
        <text>DNA(n) + a 2'-deoxyribonucleoside 5'-triphosphate = DNA(n+1) + diphosphate</text>
        <dbReference type="Rhea" id="RHEA:22508"/>
        <dbReference type="Rhea" id="RHEA-COMP:17339"/>
        <dbReference type="Rhea" id="RHEA-COMP:17340"/>
        <dbReference type="ChEBI" id="CHEBI:33019"/>
        <dbReference type="ChEBI" id="CHEBI:61560"/>
        <dbReference type="ChEBI" id="CHEBI:173112"/>
        <dbReference type="EC" id="2.7.7.7"/>
    </reaction>
</comment>
<dbReference type="PANTHER" id="PTHR10322:SF23">
    <property type="entry name" value="DNA POLYMERASE DELTA CATALYTIC SUBUNIT"/>
    <property type="match status" value="1"/>
</dbReference>
<dbReference type="InterPro" id="IPR036397">
    <property type="entry name" value="RNaseH_sf"/>
</dbReference>
<dbReference type="GeneID" id="41701471"/>
<dbReference type="GO" id="GO:0042025">
    <property type="term" value="C:host cell nucleus"/>
    <property type="evidence" value="ECO:0007669"/>
    <property type="project" value="UniProtKB-SubCell"/>
</dbReference>
<dbReference type="InterPro" id="IPR006172">
    <property type="entry name" value="DNA-dir_DNA_pol_B"/>
</dbReference>
<organism evidence="14">
    <name type="scientific">Rhinolophus gammaherpesvirus 1</name>
    <dbReference type="NCBI Taxonomy" id="2054179"/>
    <lineage>
        <taxon>Viruses</taxon>
        <taxon>Duplodnaviria</taxon>
        <taxon>Heunggongvirae</taxon>
        <taxon>Peploviricota</taxon>
        <taxon>Herviviricetes</taxon>
        <taxon>Herpesvirales</taxon>
        <taxon>Orthoherpesviridae</taxon>
        <taxon>Gammaherpesvirinae</taxon>
        <taxon>Percavirus</taxon>
        <taxon>Percavirus rhinolophidgamma1</taxon>
    </lineage>
</organism>
<dbReference type="InterPro" id="IPR012337">
    <property type="entry name" value="RNaseH-like_sf"/>
</dbReference>
<proteinExistence type="inferred from homology"/>
<dbReference type="InterPro" id="IPR043502">
    <property type="entry name" value="DNA/RNA_pol_sf"/>
</dbReference>
<keyword evidence="9 11" id="KW-0238">DNA-binding</keyword>
<dbReference type="Proteomes" id="UP000289908">
    <property type="component" value="Segment"/>
</dbReference>
<dbReference type="InterPro" id="IPR050240">
    <property type="entry name" value="DNA_pol_type-B"/>
</dbReference>
<dbReference type="InterPro" id="IPR023211">
    <property type="entry name" value="DNA_pol_palm_dom_sf"/>
</dbReference>
<keyword evidence="5 11" id="KW-0548">Nucleotidyltransferase</keyword>
<dbReference type="Gene3D" id="3.30.342.10">
    <property type="entry name" value="DNA Polymerase, chain B, domain 1"/>
    <property type="match status" value="1"/>
</dbReference>
<evidence type="ECO:0000313" key="15">
    <source>
        <dbReference type="Proteomes" id="UP000289908"/>
    </source>
</evidence>
<dbReference type="RefSeq" id="YP_009551819.1">
    <property type="nucleotide sequence ID" value="NC_040539.1"/>
</dbReference>
<dbReference type="OrthoDB" id="165at10239"/>
<dbReference type="PANTHER" id="PTHR10322">
    <property type="entry name" value="DNA POLYMERASE CATALYTIC SUBUNIT"/>
    <property type="match status" value="1"/>
</dbReference>
<keyword evidence="7 11" id="KW-0239">DNA-directed DNA polymerase</keyword>
<evidence type="ECO:0000256" key="9">
    <source>
        <dbReference type="ARBA" id="ARBA00023125"/>
    </source>
</evidence>
<keyword evidence="4 11" id="KW-0808">Transferase</keyword>
<evidence type="ECO:0000256" key="8">
    <source>
        <dbReference type="ARBA" id="ARBA00023109"/>
    </source>
</evidence>
<dbReference type="SUPFAM" id="SSF53098">
    <property type="entry name" value="Ribonuclease H-like"/>
    <property type="match status" value="1"/>
</dbReference>
<evidence type="ECO:0000256" key="5">
    <source>
        <dbReference type="ARBA" id="ARBA00022695"/>
    </source>
</evidence>
<comment type="similarity">
    <text evidence="2 11">Belongs to the DNA polymerase type-B family.</text>
</comment>
<evidence type="ECO:0000313" key="14">
    <source>
        <dbReference type="EMBL" id="BBB06458.1"/>
    </source>
</evidence>
<comment type="subcellular location">
    <subcellularLocation>
        <location evidence="1">Host nucleus</location>
    </subcellularLocation>
</comment>
<dbReference type="Pfam" id="PF00136">
    <property type="entry name" value="DNA_pol_B"/>
    <property type="match status" value="1"/>
</dbReference>
<reference evidence="14" key="1">
    <citation type="submission" date="2017-11" db="EMBL/GenBank/DDBJ databases">
        <title>Complete genome of Rhinolophus gammaherpesvirus-1.</title>
        <authorList>
            <person name="Maeda K."/>
            <person name="Noguchi K."/>
        </authorList>
    </citation>
    <scope>NUCLEOTIDE SEQUENCE [LARGE SCALE GENOMIC DNA]</scope>
    <source>
        <strain evidence="14">BV1</strain>
    </source>
</reference>
<evidence type="ECO:0000256" key="7">
    <source>
        <dbReference type="ARBA" id="ARBA00022932"/>
    </source>
</evidence>
<accession>A0A2Z5U632</accession>
<evidence type="ECO:0000259" key="13">
    <source>
        <dbReference type="Pfam" id="PF03104"/>
    </source>
</evidence>
<keyword evidence="15" id="KW-1185">Reference proteome</keyword>
<dbReference type="Gene3D" id="1.10.132.60">
    <property type="entry name" value="DNA polymerase family B, C-terminal domain"/>
    <property type="match status" value="1"/>
</dbReference>
<dbReference type="Gene3D" id="1.10.287.690">
    <property type="entry name" value="Helix hairpin bin"/>
    <property type="match status" value="1"/>
</dbReference>
<evidence type="ECO:0000256" key="1">
    <source>
        <dbReference type="ARBA" id="ARBA00004147"/>
    </source>
</evidence>
<dbReference type="Pfam" id="PF03104">
    <property type="entry name" value="DNA_pol_B_exo1"/>
    <property type="match status" value="1"/>
</dbReference>
<dbReference type="SMART" id="SM00486">
    <property type="entry name" value="POLBc"/>
    <property type="match status" value="1"/>
</dbReference>
<gene>
    <name evidence="14" type="primary">ORF12</name>
</gene>
<dbReference type="PRINTS" id="PR00106">
    <property type="entry name" value="DNAPOLB"/>
</dbReference>
<dbReference type="FunFam" id="3.30.420.10:FF:000004">
    <property type="entry name" value="DNA polymerase"/>
    <property type="match status" value="1"/>
</dbReference>
<dbReference type="KEGG" id="vg:41701471"/>
<dbReference type="GO" id="GO:0003677">
    <property type="term" value="F:DNA binding"/>
    <property type="evidence" value="ECO:0007669"/>
    <property type="project" value="UniProtKB-KW"/>
</dbReference>
<evidence type="ECO:0000256" key="11">
    <source>
        <dbReference type="RuleBase" id="RU000442"/>
    </source>
</evidence>
<keyword evidence="3" id="KW-1048">Host nucleus</keyword>
<name>A0A2Z5U632_9GAMA</name>
<dbReference type="InterPro" id="IPR006134">
    <property type="entry name" value="DNA-dir_DNA_pol_B_multi_dom"/>
</dbReference>
<keyword evidence="6 11" id="KW-0235">DNA replication</keyword>
<sequence>MSFYNPYLVQKKFIKPKNQAQDTPKKNRKEYTRIFPKCFRTPGESGIVSVTGDAEPVCFVGGIQKPIFCDDGSKSLWSSLKKKPSLPCFQDECSLTFHVYDIVETSYGHDMCESVPCKFQTDIIPSGTVLKLLGRTQENYSVCVNVFRQQLYFYVMVPDGLNLDFIIQQTIRGQFGKSSCSYTFSPTRKRILREYSTEEYEVFQVFLSSHGPMDFLSERLVAAGCEVFETNVDATRRFILDHNFSTFGWYHCRSAIPRIRDRDSWTDLEFDCSVDDLEFFSERTDWPEYQIMSFDIECIGECGFPNPIRDEDMILQISCVLWSVGSSQRPKNILLNVGTCDPVEDTEVYECPSELDMLYLFFTLIRDFDVEFVTGYNISNFDFPYIIDRATQVYNFNLKEFTRVKSSSMFEVHKPKNSTAGFMRAVSKVKISGLVPIDMYQVCKDKLSLSNYKLNTVAKECVGEQKEDVSYRDIPHLFRDGPGGRSKLGLYCVKDSVLVLDLLKYFMTHIEISEIAKIAKIPTRRVLTDGQQIRVFSCLLEVARRENYILPVNHNSDSETYQGATVINPIPGFYNTPVLVVDFASLYPTIIQGHNLCYSTIIPDGQLHLHSDLKPGDYETFELSSGVVHFVKKHKAVSLLATLLNVWLAKRKSIRKTLATVSDPSTRTILDKQQLAIKVTCNAVYGFTGVASGILPCLKIAETVTFQGRRMLEKSKEYIESLTPEMLSHIIQGPVNHSPGASFRVIYGDTDSLFIECRGYQSEEVMSFCDRLASHVTDTLFVDPIKLEAEKTFKCLILLTKKRYIGMMTTDKLLMKGVDLVRKTACKFVQNTTRSILDLVMQNEKVKEAACALCSKKVNDIYKQGLPPDFLQVIDVLNYSYKQLKNNQVPINHLSFSTELSRPISYYKTLTLPHLVVYKKMMQRNEELPQIHDRIPYVFIDTTCKLKSEMAEDPAYVAQNNVPLAVDLYFDKVIHGVANILQCLFENDSDKAVKVLYNFVDLPFKMHK</sequence>
<dbReference type="Gene3D" id="3.90.1600.10">
    <property type="entry name" value="Palm domain of DNA polymerase"/>
    <property type="match status" value="1"/>
</dbReference>
<evidence type="ECO:0000256" key="10">
    <source>
        <dbReference type="ARBA" id="ARBA00049244"/>
    </source>
</evidence>
<evidence type="ECO:0000256" key="2">
    <source>
        <dbReference type="ARBA" id="ARBA00005755"/>
    </source>
</evidence>
<dbReference type="InterPro" id="IPR017964">
    <property type="entry name" value="DNA-dir_DNA_pol_B_CS"/>
</dbReference>
<dbReference type="EC" id="2.7.7.7" evidence="11"/>
<feature type="domain" description="DNA-directed DNA polymerase family B multifunctional" evidence="12">
    <location>
        <begin position="521"/>
        <end position="984"/>
    </location>
</feature>
<evidence type="ECO:0000259" key="12">
    <source>
        <dbReference type="Pfam" id="PF00136"/>
    </source>
</evidence>